<keyword evidence="11" id="KW-1185">Reference proteome</keyword>
<keyword evidence="6" id="KW-0969">Cilium</keyword>
<dbReference type="Gene3D" id="2.130.10.10">
    <property type="entry name" value="YVTN repeat-like/Quinoprotein amine dehydrogenase"/>
    <property type="match status" value="2"/>
</dbReference>
<accession>M7C0M8</accession>
<dbReference type="SUPFAM" id="SSF69322">
    <property type="entry name" value="Tricorn protease domain 2"/>
    <property type="match status" value="1"/>
</dbReference>
<dbReference type="PANTHER" id="PTHR15722:SF2">
    <property type="entry name" value="INTRAFLAGELLAR TRANSPORT PROTEIN 172 HOMOLOG"/>
    <property type="match status" value="1"/>
</dbReference>
<evidence type="ECO:0000313" key="11">
    <source>
        <dbReference type="Proteomes" id="UP000031443"/>
    </source>
</evidence>
<dbReference type="AlphaFoldDB" id="M7C0M8"/>
<dbReference type="GO" id="GO:0042073">
    <property type="term" value="P:intraciliary transport"/>
    <property type="evidence" value="ECO:0007669"/>
    <property type="project" value="TreeGrafter"/>
</dbReference>
<keyword evidence="5" id="KW-0802">TPR repeat</keyword>
<evidence type="ECO:0000256" key="4">
    <source>
        <dbReference type="ARBA" id="ARBA00022737"/>
    </source>
</evidence>
<evidence type="ECO:0000256" key="5">
    <source>
        <dbReference type="ARBA" id="ARBA00022803"/>
    </source>
</evidence>
<keyword evidence="3" id="KW-0853">WD repeat</keyword>
<evidence type="ECO:0000256" key="3">
    <source>
        <dbReference type="ARBA" id="ARBA00022574"/>
    </source>
</evidence>
<feature type="compositionally biased region" description="Pro residues" evidence="9">
    <location>
        <begin position="807"/>
        <end position="819"/>
    </location>
</feature>
<evidence type="ECO:0000256" key="1">
    <source>
        <dbReference type="ARBA" id="ARBA00004138"/>
    </source>
</evidence>
<sequence length="819" mass="91099">MDPAPVQTGNGDVFFQDGAAKVTCMAWSYNNAKFAVCTVDRVVLLYDEHGERRDKFSTKPADAKYGRKSYMVKGMAFSPDSTKIAIGQTDNIIYVYKIGEEWGDKKVICNKFIQTSAVTCLLWPAENIIVFGLAEGKVRLANTKSNKSSTIYGTDSFVVSLTSNVSGKGILSGHADGTIVRYFFDDEGSGESQGKLVTHPCPPYALTWASSSVVAAGCDKKIIAYGKEGHIIQTFDYSRDPLEKEFTTAATSPGGQSVVIGSYNRLRVLNWSPRRSAWEEAKPKEIAHLYTITALAWKRDGSRLCAGTLCGGVEQFDCCLRRSIYKNKFEMTYVGPSQVIVKNLSTGTRVVLKSHYGYEIDEVKILGKERYLVAHTSDTLLLGDLNSNKLSEVAWQGSGGNEKFFFDNENVCMIFNAGELTLVEYGSNEILGSVRTEFMNPHLISVRINERRQRGMEENKRLAYLIDIKTIAAVDLVGGYNIGTISHDSKIDWLELNETGHKLLFRDKKMRHAAPNQYPASQHQYAVTLQCHRPVGTAPRPWGTLRGPGQLPFRSGIEGSLGQRLGPCRAALTHVERSSPAPLEQASPDVWMLSTPEALHVARDVMSMLVPGAPPMSAPRSRDMPLLGSPQSPPARSRSRECSRCRLPPSNRSGQSPGGSPSTLTRLSGWVLAGQDSRHRLTSRSEYRRDRGGHRHRSLSWRGHRSPSRHSHRRCSRLDSRSKYPPRHRSPGRRSPALRRCGSACRGHSRSSCYHRYRSSTSRSLSHGRHRSRHHRSSRSRDSSRSYANPVCIRSRPSMGQASQPKQPAPPVPQPVQWH</sequence>
<keyword evidence="4" id="KW-0677">Repeat</keyword>
<comment type="subcellular location">
    <subcellularLocation>
        <location evidence="1">Cell projection</location>
        <location evidence="1">Cilium</location>
    </subcellularLocation>
</comment>
<feature type="compositionally biased region" description="Basic and acidic residues" evidence="9">
    <location>
        <begin position="676"/>
        <end position="690"/>
    </location>
</feature>
<feature type="compositionally biased region" description="Basic residues" evidence="9">
    <location>
        <begin position="691"/>
        <end position="715"/>
    </location>
</feature>
<dbReference type="STRING" id="8469.M7C0M8"/>
<dbReference type="GO" id="GO:0005930">
    <property type="term" value="C:axoneme"/>
    <property type="evidence" value="ECO:0007669"/>
    <property type="project" value="TreeGrafter"/>
</dbReference>
<organism evidence="10 11">
    <name type="scientific">Chelonia mydas</name>
    <name type="common">Green sea-turtle</name>
    <name type="synonym">Chelonia agassizi</name>
    <dbReference type="NCBI Taxonomy" id="8469"/>
    <lineage>
        <taxon>Eukaryota</taxon>
        <taxon>Metazoa</taxon>
        <taxon>Chordata</taxon>
        <taxon>Craniata</taxon>
        <taxon>Vertebrata</taxon>
        <taxon>Euteleostomi</taxon>
        <taxon>Archelosauria</taxon>
        <taxon>Testudinata</taxon>
        <taxon>Testudines</taxon>
        <taxon>Cryptodira</taxon>
        <taxon>Durocryptodira</taxon>
        <taxon>Americhelydia</taxon>
        <taxon>Chelonioidea</taxon>
        <taxon>Cheloniidae</taxon>
        <taxon>Chelonia</taxon>
    </lineage>
</organism>
<reference evidence="11" key="1">
    <citation type="journal article" date="2013" name="Nat. Genet.">
        <title>The draft genomes of soft-shell turtle and green sea turtle yield insights into the development and evolution of the turtle-specific body plan.</title>
        <authorList>
            <person name="Wang Z."/>
            <person name="Pascual-Anaya J."/>
            <person name="Zadissa A."/>
            <person name="Li W."/>
            <person name="Niimura Y."/>
            <person name="Huang Z."/>
            <person name="Li C."/>
            <person name="White S."/>
            <person name="Xiong Z."/>
            <person name="Fang D."/>
            <person name="Wang B."/>
            <person name="Ming Y."/>
            <person name="Chen Y."/>
            <person name="Zheng Y."/>
            <person name="Kuraku S."/>
            <person name="Pignatelli M."/>
            <person name="Herrero J."/>
            <person name="Beal K."/>
            <person name="Nozawa M."/>
            <person name="Li Q."/>
            <person name="Wang J."/>
            <person name="Zhang H."/>
            <person name="Yu L."/>
            <person name="Shigenobu S."/>
            <person name="Wang J."/>
            <person name="Liu J."/>
            <person name="Flicek P."/>
            <person name="Searle S."/>
            <person name="Wang J."/>
            <person name="Kuratani S."/>
            <person name="Yin Y."/>
            <person name="Aken B."/>
            <person name="Zhang G."/>
            <person name="Irie N."/>
        </authorList>
    </citation>
    <scope>NUCLEOTIDE SEQUENCE [LARGE SCALE GENOMIC DNA]</scope>
</reference>
<evidence type="ECO:0008006" key="12">
    <source>
        <dbReference type="Google" id="ProtNLM"/>
    </source>
</evidence>
<evidence type="ECO:0000313" key="10">
    <source>
        <dbReference type="EMBL" id="EMP37903.1"/>
    </source>
</evidence>
<evidence type="ECO:0000256" key="9">
    <source>
        <dbReference type="SAM" id="MobiDB-lite"/>
    </source>
</evidence>
<dbReference type="PANTHER" id="PTHR15722">
    <property type="entry name" value="IFT140/172-RELATED"/>
    <property type="match status" value="1"/>
</dbReference>
<feature type="compositionally biased region" description="Basic residues" evidence="9">
    <location>
        <begin position="747"/>
        <end position="758"/>
    </location>
</feature>
<dbReference type="SUPFAM" id="SSF50978">
    <property type="entry name" value="WD40 repeat-like"/>
    <property type="match status" value="1"/>
</dbReference>
<keyword evidence="7" id="KW-0966">Cell projection</keyword>
<dbReference type="InterPro" id="IPR015943">
    <property type="entry name" value="WD40/YVTN_repeat-like_dom_sf"/>
</dbReference>
<proteinExistence type="inferred from homology"/>
<dbReference type="Proteomes" id="UP000031443">
    <property type="component" value="Unassembled WGS sequence"/>
</dbReference>
<dbReference type="Pfam" id="PF00400">
    <property type="entry name" value="WD40"/>
    <property type="match status" value="1"/>
</dbReference>
<dbReference type="GO" id="GO:0036064">
    <property type="term" value="C:ciliary basal body"/>
    <property type="evidence" value="ECO:0007669"/>
    <property type="project" value="TreeGrafter"/>
</dbReference>
<name>M7C0M8_CHEMY</name>
<keyword evidence="2" id="KW-0217">Developmental protein</keyword>
<evidence type="ECO:0000256" key="6">
    <source>
        <dbReference type="ARBA" id="ARBA00023069"/>
    </source>
</evidence>
<dbReference type="InterPro" id="IPR001680">
    <property type="entry name" value="WD40_rpt"/>
</dbReference>
<dbReference type="FunFam" id="2.130.10.10:FF:000345">
    <property type="entry name" value="intraflagellar transport protein 172 homolog"/>
    <property type="match status" value="1"/>
</dbReference>
<protein>
    <recommendedName>
        <fullName evidence="12">Intraflagellar transport protein 172 like protein</fullName>
    </recommendedName>
</protein>
<evidence type="ECO:0000256" key="8">
    <source>
        <dbReference type="ARBA" id="ARBA00038130"/>
    </source>
</evidence>
<dbReference type="SMART" id="SM00320">
    <property type="entry name" value="WD40"/>
    <property type="match status" value="6"/>
</dbReference>
<comment type="similarity">
    <text evidence="8">Belongs to the IFT172 family.</text>
</comment>
<evidence type="ECO:0000256" key="2">
    <source>
        <dbReference type="ARBA" id="ARBA00022473"/>
    </source>
</evidence>
<dbReference type="EMBL" id="KB521028">
    <property type="protein sequence ID" value="EMP37903.1"/>
    <property type="molecule type" value="Genomic_DNA"/>
</dbReference>
<feature type="compositionally biased region" description="Basic residues" evidence="9">
    <location>
        <begin position="766"/>
        <end position="778"/>
    </location>
</feature>
<dbReference type="FunFam" id="2.130.10.10:FF:000387">
    <property type="entry name" value="intraflagellar transport protein 172 homolog"/>
    <property type="match status" value="1"/>
</dbReference>
<feature type="compositionally biased region" description="Polar residues" evidence="9">
    <location>
        <begin position="651"/>
        <end position="666"/>
    </location>
</feature>
<gene>
    <name evidence="10" type="ORF">UY3_04885</name>
</gene>
<dbReference type="InterPro" id="IPR036322">
    <property type="entry name" value="WD40_repeat_dom_sf"/>
</dbReference>
<feature type="region of interest" description="Disordered" evidence="9">
    <location>
        <begin position="612"/>
        <end position="819"/>
    </location>
</feature>
<dbReference type="GO" id="GO:0030992">
    <property type="term" value="C:intraciliary transport particle B"/>
    <property type="evidence" value="ECO:0007669"/>
    <property type="project" value="TreeGrafter"/>
</dbReference>
<evidence type="ECO:0000256" key="7">
    <source>
        <dbReference type="ARBA" id="ARBA00023273"/>
    </source>
</evidence>